<dbReference type="RefSeq" id="WP_026070572.1">
    <property type="nucleotide sequence ID" value="NZ_SRYW01000001.1"/>
</dbReference>
<dbReference type="PANTHER" id="PTHR38602">
    <property type="entry name" value="INNER MEMBRANE PROTEIN-RELATED"/>
    <property type="match status" value="1"/>
</dbReference>
<dbReference type="Pfam" id="PF09838">
    <property type="entry name" value="DUF2065"/>
    <property type="match status" value="1"/>
</dbReference>
<dbReference type="AlphaFoldDB" id="A0A4S2D9E4"/>
<protein>
    <submittedName>
        <fullName evidence="2">DUF2065 family protein</fullName>
    </submittedName>
</protein>
<gene>
    <name evidence="2" type="ORF">E5352_01600</name>
</gene>
<comment type="caution">
    <text evidence="2">The sequence shown here is derived from an EMBL/GenBank/DDBJ whole genome shotgun (WGS) entry which is preliminary data.</text>
</comment>
<keyword evidence="1" id="KW-0812">Transmembrane</keyword>
<evidence type="ECO:0000313" key="2">
    <source>
        <dbReference type="EMBL" id="TGY37283.1"/>
    </source>
</evidence>
<evidence type="ECO:0000313" key="3">
    <source>
        <dbReference type="Proteomes" id="UP000306631"/>
    </source>
</evidence>
<dbReference type="OrthoDB" id="9182237at2"/>
<accession>A0A4S2D9E4</accession>
<evidence type="ECO:0000256" key="1">
    <source>
        <dbReference type="SAM" id="Phobius"/>
    </source>
</evidence>
<dbReference type="PANTHER" id="PTHR38602:SF1">
    <property type="entry name" value="INNER MEMBRANE PROTEIN"/>
    <property type="match status" value="1"/>
</dbReference>
<dbReference type="Proteomes" id="UP000306631">
    <property type="component" value="Unassembled WGS sequence"/>
</dbReference>
<reference evidence="2 3" key="1">
    <citation type="submission" date="2019-04" db="EMBL/GenBank/DDBJ databases">
        <title>Microbes associate with the intestines of laboratory mice.</title>
        <authorList>
            <person name="Navarre W."/>
            <person name="Wong E."/>
            <person name="Huang K."/>
            <person name="Tropini C."/>
            <person name="Ng K."/>
            <person name="Yu B."/>
        </authorList>
    </citation>
    <scope>NUCLEOTIDE SEQUENCE [LARGE SCALE GENOMIC DNA]</scope>
    <source>
        <strain evidence="2 3">NM62_B4-13</strain>
    </source>
</reference>
<feature type="transmembrane region" description="Helical" evidence="1">
    <location>
        <begin position="43"/>
        <end position="59"/>
    </location>
</feature>
<organism evidence="2 3">
    <name type="scientific">Stenotrophomonas maltophilia</name>
    <name type="common">Pseudomonas maltophilia</name>
    <name type="synonym">Xanthomonas maltophilia</name>
    <dbReference type="NCBI Taxonomy" id="40324"/>
    <lineage>
        <taxon>Bacteria</taxon>
        <taxon>Pseudomonadati</taxon>
        <taxon>Pseudomonadota</taxon>
        <taxon>Gammaproteobacteria</taxon>
        <taxon>Lysobacterales</taxon>
        <taxon>Lysobacteraceae</taxon>
        <taxon>Stenotrophomonas</taxon>
        <taxon>Stenotrophomonas maltophilia group</taxon>
    </lineage>
</organism>
<sequence>MKDLFSALCLVAVFEGLFLFVAPRAWKRMAEQLLMLRSSALRTWGGVILLAGLTTLWWLKH</sequence>
<name>A0A4S2D9E4_STEMA</name>
<dbReference type="InterPro" id="IPR019201">
    <property type="entry name" value="DUF2065"/>
</dbReference>
<keyword evidence="1" id="KW-1133">Transmembrane helix</keyword>
<keyword evidence="1" id="KW-0472">Membrane</keyword>
<proteinExistence type="predicted"/>
<dbReference type="EMBL" id="SRYW01000001">
    <property type="protein sequence ID" value="TGY37283.1"/>
    <property type="molecule type" value="Genomic_DNA"/>
</dbReference>